<dbReference type="InterPro" id="IPR050289">
    <property type="entry name" value="TorD/DmsD_chaperones"/>
</dbReference>
<organism evidence="3 4">
    <name type="scientific">Halogeometricum borinquense</name>
    <dbReference type="NCBI Taxonomy" id="60847"/>
    <lineage>
        <taxon>Archaea</taxon>
        <taxon>Methanobacteriati</taxon>
        <taxon>Methanobacteriota</taxon>
        <taxon>Stenosarchaea group</taxon>
        <taxon>Halobacteria</taxon>
        <taxon>Halobacteriales</taxon>
        <taxon>Haloferacaceae</taxon>
        <taxon>Halogeometricum</taxon>
    </lineage>
</organism>
<dbReference type="PANTHER" id="PTHR34227">
    <property type="entry name" value="CHAPERONE PROTEIN YCDY"/>
    <property type="match status" value="1"/>
</dbReference>
<dbReference type="PANTHER" id="PTHR34227:SF1">
    <property type="entry name" value="DIMETHYL SULFOXIDE REDUCTASE CHAPERONE-RELATED"/>
    <property type="match status" value="1"/>
</dbReference>
<accession>A0A6C0UNI9</accession>
<dbReference type="InterPro" id="IPR036411">
    <property type="entry name" value="TorD-like_sf"/>
</dbReference>
<proteinExistence type="predicted"/>
<sequence length="194" mass="21361">MSDSPPEHASAASGESPRAEDGAFDSDRAATYAVLATCWREPTETLISAVNDGALTPLLGPLDSIELHDLRSEHARLFIGPAGPPCPPYESVYRDGDGDGFGEVMGPATVAVERWYHSFGVENRPEQADLPDHVVTELEFCAHLAERGLDDRLDQFLDEHLRRWVVDLCDRVEAETRSPFYAAVAETTREVVPR</sequence>
<feature type="region of interest" description="Disordered" evidence="2">
    <location>
        <begin position="1"/>
        <end position="25"/>
    </location>
</feature>
<dbReference type="SUPFAM" id="SSF89155">
    <property type="entry name" value="TorD-like"/>
    <property type="match status" value="1"/>
</dbReference>
<reference evidence="3 4" key="1">
    <citation type="submission" date="2020-02" db="EMBL/GenBank/DDBJ databases">
        <title>Whole genome sequence of Halogeometricum borinquense strain wsp4.</title>
        <authorList>
            <person name="Verma D.K."/>
            <person name="Gopal K."/>
            <person name="Prasad E.S."/>
        </authorList>
    </citation>
    <scope>NUCLEOTIDE SEQUENCE [LARGE SCALE GENOMIC DNA]</scope>
    <source>
        <strain evidence="4">wsp4</strain>
    </source>
</reference>
<dbReference type="GeneID" id="44079641"/>
<keyword evidence="1" id="KW-0143">Chaperone</keyword>
<evidence type="ECO:0000256" key="2">
    <source>
        <dbReference type="SAM" id="MobiDB-lite"/>
    </source>
</evidence>
<protein>
    <submittedName>
        <fullName evidence="3">Molecular chaperone TorD family protein</fullName>
    </submittedName>
</protein>
<gene>
    <name evidence="3" type="ORF">G3I44_09530</name>
</gene>
<dbReference type="InterPro" id="IPR020945">
    <property type="entry name" value="DMSO/NO3_reduct_chaperone"/>
</dbReference>
<dbReference type="RefSeq" id="WP_163486424.1">
    <property type="nucleotide sequence ID" value="NZ_CP048739.1"/>
</dbReference>
<dbReference type="Pfam" id="PF02613">
    <property type="entry name" value="Nitrate_red_del"/>
    <property type="match status" value="1"/>
</dbReference>
<evidence type="ECO:0000256" key="1">
    <source>
        <dbReference type="ARBA" id="ARBA00023186"/>
    </source>
</evidence>
<dbReference type="Proteomes" id="UP000465846">
    <property type="component" value="Chromosome"/>
</dbReference>
<dbReference type="EMBL" id="CP048739">
    <property type="protein sequence ID" value="QIB74498.1"/>
    <property type="molecule type" value="Genomic_DNA"/>
</dbReference>
<dbReference type="AlphaFoldDB" id="A0A6C0UNI9"/>
<dbReference type="Gene3D" id="1.10.3480.10">
    <property type="entry name" value="TorD-like"/>
    <property type="match status" value="1"/>
</dbReference>
<evidence type="ECO:0000313" key="3">
    <source>
        <dbReference type="EMBL" id="QIB74498.1"/>
    </source>
</evidence>
<evidence type="ECO:0000313" key="4">
    <source>
        <dbReference type="Proteomes" id="UP000465846"/>
    </source>
</evidence>
<name>A0A6C0UNI9_9EURY</name>